<gene>
    <name evidence="12" type="primary">esaA</name>
    <name evidence="12" type="ORF">PEPMIC_00312</name>
</gene>
<feature type="coiled-coil region" evidence="10">
    <location>
        <begin position="772"/>
        <end position="799"/>
    </location>
</feature>
<feature type="coiled-coil region" evidence="10">
    <location>
        <begin position="303"/>
        <end position="337"/>
    </location>
</feature>
<dbReference type="EMBL" id="ABEE02000015">
    <property type="protein sequence ID" value="EDP24463.1"/>
    <property type="molecule type" value="Genomic_DNA"/>
</dbReference>
<proteinExistence type="inferred from homology"/>
<dbReference type="Gene3D" id="3.40.1710.10">
    <property type="entry name" value="abc type-2 transporter like domain"/>
    <property type="match status" value="1"/>
</dbReference>
<keyword evidence="10" id="KW-0175">Coiled coil</keyword>
<feature type="transmembrane region" description="Helical" evidence="11">
    <location>
        <begin position="943"/>
        <end position="962"/>
    </location>
</feature>
<feature type="transmembrane region" description="Helical" evidence="11">
    <location>
        <begin position="1029"/>
        <end position="1049"/>
    </location>
</feature>
<feature type="transmembrane region" description="Helical" evidence="11">
    <location>
        <begin position="974"/>
        <end position="994"/>
    </location>
</feature>
<accession>A8SJI0</accession>
<organism evidence="12 13">
    <name type="scientific">Parvimonas micra ATCC 33270</name>
    <dbReference type="NCBI Taxonomy" id="411465"/>
    <lineage>
        <taxon>Bacteria</taxon>
        <taxon>Bacillati</taxon>
        <taxon>Bacillota</taxon>
        <taxon>Tissierellia</taxon>
        <taxon>Tissierellales</taxon>
        <taxon>Peptoniphilaceae</taxon>
        <taxon>Parvimonas</taxon>
    </lineage>
</organism>
<evidence type="ECO:0000256" key="6">
    <source>
        <dbReference type="ARBA" id="ARBA00022989"/>
    </source>
</evidence>
<dbReference type="GO" id="GO:0005886">
    <property type="term" value="C:plasma membrane"/>
    <property type="evidence" value="ECO:0007669"/>
    <property type="project" value="UniProtKB-SubCell"/>
</dbReference>
<keyword evidence="8 11" id="KW-0472">Membrane</keyword>
<evidence type="ECO:0000313" key="13">
    <source>
        <dbReference type="Proteomes" id="UP000003162"/>
    </source>
</evidence>
<evidence type="ECO:0000256" key="4">
    <source>
        <dbReference type="ARBA" id="ARBA00022475"/>
    </source>
</evidence>
<evidence type="ECO:0000256" key="5">
    <source>
        <dbReference type="ARBA" id="ARBA00022692"/>
    </source>
</evidence>
<evidence type="ECO:0000256" key="2">
    <source>
        <dbReference type="ARBA" id="ARBA00008338"/>
    </source>
</evidence>
<dbReference type="AlphaFoldDB" id="A8SJI0"/>
<reference evidence="12 13" key="2">
    <citation type="submission" date="2007-09" db="EMBL/GenBank/DDBJ databases">
        <authorList>
            <person name="Fulton L."/>
            <person name="Clifton S."/>
            <person name="Fulton B."/>
            <person name="Xu J."/>
            <person name="Minx P."/>
            <person name="Pepin K.H."/>
            <person name="Johnson M."/>
            <person name="Thiruvilangam P."/>
            <person name="Bhonagiri V."/>
            <person name="Nash W.E."/>
            <person name="Mardis E.R."/>
            <person name="Wilson R.K."/>
        </authorList>
    </citation>
    <scope>NUCLEOTIDE SEQUENCE [LARGE SCALE GENOMIC DNA]</scope>
    <source>
        <strain evidence="12 13">ATCC 33270</strain>
    </source>
</reference>
<feature type="transmembrane region" description="Helical" evidence="11">
    <location>
        <begin position="7"/>
        <end position="27"/>
    </location>
</feature>
<comment type="subunit">
    <text evidence="9">Homodimer. Interacts with EssB.</text>
</comment>
<name>A8SJI0_9FIRM</name>
<dbReference type="PANTHER" id="PTHR43077:SF10">
    <property type="entry name" value="TRANSPORT PERMEASE PROTEIN"/>
    <property type="match status" value="1"/>
</dbReference>
<comment type="subcellular location">
    <subcellularLocation>
        <location evidence="1">Cell membrane</location>
        <topology evidence="1">Multi-pass membrane protein</topology>
    </subcellularLocation>
</comment>
<keyword evidence="4" id="KW-1003">Cell membrane</keyword>
<protein>
    <recommendedName>
        <fullName evidence="3">Type VII secretion system accessory factor EsaA</fullName>
    </recommendedName>
</protein>
<comment type="similarity">
    <text evidence="2">Belongs to the EsaA family.</text>
</comment>
<dbReference type="HOGENOM" id="CLU_294383_0_0_9"/>
<reference evidence="12 13" key="1">
    <citation type="submission" date="2007-09" db="EMBL/GenBank/DDBJ databases">
        <title>Draft genome sequence of Peptostreptococcus micros (ATCC 33270).</title>
        <authorList>
            <person name="Sudarsanam P."/>
            <person name="Ley R."/>
            <person name="Guruge J."/>
            <person name="Turnbaugh P.J."/>
            <person name="Mahowald M."/>
            <person name="Liep D."/>
            <person name="Gordon J."/>
        </authorList>
    </citation>
    <scope>NUCLEOTIDE SEQUENCE [LARGE SCALE GENOMIC DNA]</scope>
    <source>
        <strain evidence="12 13">ATCC 33270</strain>
    </source>
</reference>
<evidence type="ECO:0000256" key="10">
    <source>
        <dbReference type="SAM" id="Coils"/>
    </source>
</evidence>
<evidence type="ECO:0000313" key="12">
    <source>
        <dbReference type="EMBL" id="EDP24463.1"/>
    </source>
</evidence>
<dbReference type="InterPro" id="IPR023838">
    <property type="entry name" value="T7SS_EsaA"/>
</dbReference>
<evidence type="ECO:0000256" key="7">
    <source>
        <dbReference type="ARBA" id="ARBA00023026"/>
    </source>
</evidence>
<sequence length="1059" mass="119864">MVDKKILVRLGGLLLIFVLIISFFGIIKPSFIDNKDSNQNKNTNLLKIAIVNEDNGTTYNGETVNIANTLIKSFIKNSDYNVEEVTRNIAEKGLENNTYQLMVILPSKFSEESLALESVNPAKVDFQYKIKTDKPVISRQAEQAVTTLKSKFNKDLIRVYFSSIIGTLQSSQDYVSDIVENNGVVLNTYKTKLLDPLNSYSKSFEGLGTNSNNLLSNYFLFDKALNQSNESFSSIINTNKTYDEEIQRIKLLQEGWTKSITNREHNLKAYDEEFSKLSVDEQLIKLKKVNEHISNNFPNSSIWKETVENANNFNQQLERLIQELNSLNGDIDNTLDRYNKTITDAIEESIKNVEGKLLDSGKVDMTLGLYLKNLRNKMISKIDDTLYKNTYYTDEAINKLGLSEEDTQYLKNINSFIKWYTKSNGKKDATFKNSTNIGKYLMDLREDAINTLSRNRVLSFRDIKGKISKLYITVPKNYILNVKNYSAKKVDDTTYEVSVPNNVGTSIDISYNLSVADKSKIGLLESTSLKAELLTQENVEVVTGKEELTTKKEKKIIQINPQQNIEVEVEAKTIKPQTNSKIIQRKYNVSDTISPFKSYDNKTLINAFFKDVRGYLGLSSLANAFYDIDLHKGFVKNDENSLLKQADIKSLKTIIISLIKESTINALKSDLKISDKEISEFEKKTINGKELADSIESLKKDTEDLITNLKTVLVETEKVHNSLLNKPAFTESENKDNTDLVNVSMEMNKDLSTLITASRTLMDNTKANQTISKDIENTVEKLNKDIENLEKEGKSLSTKVSELGKVMNKEYGSNEEFLKSFTSVLSNTKVGNKKNEAVYDYLSNPINASKIKDLVDVNLDKENIRKQDNSLGLIIILISYLVGLSITYLLQHSNIAMLQRQLQVYKRIQFRNSIAPMMFLTIFAGVAGIIIGIISSYKLGMNFNGSFIIILSIIAILLIFTYGTNIILSKLKSFGFMLCVVILLLYILSSNQLLEDNMNFARMITMFSPLSYIEKAISGFVSGSGRNTLVLFALWIIGITLGFLNILIYRTLKEDKEIV</sequence>
<evidence type="ECO:0000256" key="8">
    <source>
        <dbReference type="ARBA" id="ARBA00023136"/>
    </source>
</evidence>
<evidence type="ECO:0000256" key="11">
    <source>
        <dbReference type="SAM" id="Phobius"/>
    </source>
</evidence>
<dbReference type="NCBIfam" id="TIGR03929">
    <property type="entry name" value="T7_esaA_Nterm"/>
    <property type="match status" value="1"/>
</dbReference>
<feature type="transmembrane region" description="Helical" evidence="11">
    <location>
        <begin position="871"/>
        <end position="890"/>
    </location>
</feature>
<evidence type="ECO:0000256" key="9">
    <source>
        <dbReference type="ARBA" id="ARBA00046722"/>
    </source>
</evidence>
<dbReference type="PANTHER" id="PTHR43077">
    <property type="entry name" value="TRANSPORT PERMEASE YVFS-RELATED"/>
    <property type="match status" value="1"/>
</dbReference>
<keyword evidence="5 11" id="KW-0812">Transmembrane</keyword>
<evidence type="ECO:0000256" key="3">
    <source>
        <dbReference type="ARBA" id="ARBA00020819"/>
    </source>
</evidence>
<evidence type="ECO:0000256" key="1">
    <source>
        <dbReference type="ARBA" id="ARBA00004651"/>
    </source>
</evidence>
<keyword evidence="6 11" id="KW-1133">Transmembrane helix</keyword>
<comment type="caution">
    <text evidence="12">The sequence shown here is derived from an EMBL/GenBank/DDBJ whole genome shotgun (WGS) entry which is preliminary data.</text>
</comment>
<feature type="transmembrane region" description="Helical" evidence="11">
    <location>
        <begin position="914"/>
        <end position="937"/>
    </location>
</feature>
<dbReference type="eggNOG" id="COG1511">
    <property type="taxonomic scope" value="Bacteria"/>
</dbReference>
<keyword evidence="7" id="KW-0843">Virulence</keyword>
<dbReference type="Proteomes" id="UP000003162">
    <property type="component" value="Unassembled WGS sequence"/>
</dbReference>
<dbReference type="InterPro" id="IPR051328">
    <property type="entry name" value="T7SS_ABC-Transporter"/>
</dbReference>